<dbReference type="Pfam" id="PF03069">
    <property type="entry name" value="FmdA_AmdA"/>
    <property type="match status" value="1"/>
</dbReference>
<evidence type="ECO:0000313" key="3">
    <source>
        <dbReference type="Proteomes" id="UP000245639"/>
    </source>
</evidence>
<dbReference type="NCBIfam" id="NF045496">
    <property type="entry name" value="FormamaseFmdA"/>
    <property type="match status" value="1"/>
</dbReference>
<dbReference type="GO" id="GO:0016811">
    <property type="term" value="F:hydrolase activity, acting on carbon-nitrogen (but not peptide) bonds, in linear amides"/>
    <property type="evidence" value="ECO:0007669"/>
    <property type="project" value="InterPro"/>
</dbReference>
<dbReference type="Proteomes" id="UP000245639">
    <property type="component" value="Unassembled WGS sequence"/>
</dbReference>
<feature type="region of interest" description="Disordered" evidence="1">
    <location>
        <begin position="1"/>
        <end position="27"/>
    </location>
</feature>
<accession>A0A2U1EXF3</accession>
<organism evidence="2 3">
    <name type="scientific">Actinomycetospora cinnamomea</name>
    <dbReference type="NCBI Taxonomy" id="663609"/>
    <lineage>
        <taxon>Bacteria</taxon>
        <taxon>Bacillati</taxon>
        <taxon>Actinomycetota</taxon>
        <taxon>Actinomycetes</taxon>
        <taxon>Pseudonocardiales</taxon>
        <taxon>Pseudonocardiaceae</taxon>
        <taxon>Actinomycetospora</taxon>
    </lineage>
</organism>
<protein>
    <submittedName>
        <fullName evidence="2">Formamidase</fullName>
    </submittedName>
</protein>
<dbReference type="PANTHER" id="PTHR31891:SF1">
    <property type="entry name" value="FORMAMIDASE C869.04-RELATED"/>
    <property type="match status" value="1"/>
</dbReference>
<dbReference type="InterPro" id="IPR004304">
    <property type="entry name" value="FmdA_AmdA"/>
</dbReference>
<dbReference type="Gene3D" id="2.60.120.580">
    <property type="entry name" value="Acetamidase/Formamidase-like domains"/>
    <property type="match status" value="1"/>
</dbReference>
<dbReference type="PANTHER" id="PTHR31891">
    <property type="entry name" value="FORMAMIDASE C869.04-RELATED"/>
    <property type="match status" value="1"/>
</dbReference>
<sequence>MPETVFRVDQSKSMREQEVPGHNRWHPDIPAAASVRPGDVFRIECKDWTDGQVRNDDSANDIRDMVLDHNHMLSGPIHVEGAEPGDLLVVDYLDLGPAQSGTVAVGSEPGEGWGYTGIFAKENGGGFLTDHFPHAGKVIWDFQGMYATSRHLPGVRIASNVHAGLAGCAPSADLLTTWNRREQALIDTNPGRVPPLALPPLPDHALLGTMSGSDLSGAAREAARTVPPREHGGNVDIKNLSIGSRVLYPVYVPGAKFSIGDLHFAQGDGEISFCGAMEMGGYVDVHVDLIKDGVNKYKADMPIFQPGRHEPRYTEFVSFIGISVDEAGDQHYMNATIAYKRACLSAIEYLKQFGYTGEQAYLILCAAPIEGRVSGIVDIPNACCSLYLPTGIFDVDIRPTGDGPTLVDRGQCALAD</sequence>
<dbReference type="RefSeq" id="WP_116710594.1">
    <property type="nucleotide sequence ID" value="NZ_QEKW01000017.1"/>
</dbReference>
<dbReference type="OrthoDB" id="9785236at2"/>
<evidence type="ECO:0000256" key="1">
    <source>
        <dbReference type="SAM" id="MobiDB-lite"/>
    </source>
</evidence>
<dbReference type="SUPFAM" id="SSF141130">
    <property type="entry name" value="Acetamidase/Formamidase-like"/>
    <property type="match status" value="1"/>
</dbReference>
<proteinExistence type="predicted"/>
<gene>
    <name evidence="2" type="ORF">C8D89_11757</name>
</gene>
<dbReference type="AlphaFoldDB" id="A0A2U1EXF3"/>
<dbReference type="EMBL" id="QEKW01000017">
    <property type="protein sequence ID" value="PVZ04604.1"/>
    <property type="molecule type" value="Genomic_DNA"/>
</dbReference>
<feature type="compositionally biased region" description="Basic and acidic residues" evidence="1">
    <location>
        <begin position="9"/>
        <end position="27"/>
    </location>
</feature>
<comment type="caution">
    <text evidence="2">The sequence shown here is derived from an EMBL/GenBank/DDBJ whole genome shotgun (WGS) entry which is preliminary data.</text>
</comment>
<name>A0A2U1EXF3_9PSEU</name>
<dbReference type="InterPro" id="IPR054833">
    <property type="entry name" value="FormamaseFmdA"/>
</dbReference>
<reference evidence="2 3" key="1">
    <citation type="submission" date="2018-04" db="EMBL/GenBank/DDBJ databases">
        <title>Genomic Encyclopedia of Type Strains, Phase IV (KMG-IV): sequencing the most valuable type-strain genomes for metagenomic binning, comparative biology and taxonomic classification.</title>
        <authorList>
            <person name="Goeker M."/>
        </authorList>
    </citation>
    <scope>NUCLEOTIDE SEQUENCE [LARGE SCALE GENOMIC DNA]</scope>
    <source>
        <strain evidence="2 3">DSM 45771</strain>
    </source>
</reference>
<evidence type="ECO:0000313" key="2">
    <source>
        <dbReference type="EMBL" id="PVZ04604.1"/>
    </source>
</evidence>
<keyword evidence="3" id="KW-1185">Reference proteome</keyword>